<feature type="transmembrane region" description="Helical" evidence="8">
    <location>
        <begin position="114"/>
        <end position="133"/>
    </location>
</feature>
<keyword evidence="5 8" id="KW-1133">Transmembrane helix</keyword>
<dbReference type="PANTHER" id="PTHR30443">
    <property type="entry name" value="INNER MEMBRANE PROTEIN"/>
    <property type="match status" value="1"/>
</dbReference>
<keyword evidence="2" id="KW-1003">Cell membrane</keyword>
<feature type="region of interest" description="Disordered" evidence="7">
    <location>
        <begin position="536"/>
        <end position="555"/>
    </location>
</feature>
<accession>D7FGB5</accession>
<organism evidence="10 11">
    <name type="scientific">Helicobacter pylori (strain B8)</name>
    <dbReference type="NCBI Taxonomy" id="693745"/>
    <lineage>
        <taxon>Bacteria</taxon>
        <taxon>Pseudomonadati</taxon>
        <taxon>Campylobacterota</taxon>
        <taxon>Epsilonproteobacteria</taxon>
        <taxon>Campylobacterales</taxon>
        <taxon>Helicobacteraceae</taxon>
        <taxon>Helicobacter</taxon>
    </lineage>
</organism>
<dbReference type="InterPro" id="IPR000917">
    <property type="entry name" value="Sulfatase_N"/>
</dbReference>
<evidence type="ECO:0000256" key="8">
    <source>
        <dbReference type="SAM" id="Phobius"/>
    </source>
</evidence>
<keyword evidence="6 8" id="KW-0472">Membrane</keyword>
<dbReference type="GO" id="GO:0005886">
    <property type="term" value="C:plasma membrane"/>
    <property type="evidence" value="ECO:0007669"/>
    <property type="project" value="UniProtKB-SubCell"/>
</dbReference>
<dbReference type="InterPro" id="IPR058130">
    <property type="entry name" value="PEA_transf_C"/>
</dbReference>
<evidence type="ECO:0000256" key="4">
    <source>
        <dbReference type="ARBA" id="ARBA00022692"/>
    </source>
</evidence>
<evidence type="ECO:0000256" key="2">
    <source>
        <dbReference type="ARBA" id="ARBA00022475"/>
    </source>
</evidence>
<proteinExistence type="predicted"/>
<dbReference type="Pfam" id="PF00884">
    <property type="entry name" value="Sulfatase"/>
    <property type="match status" value="1"/>
</dbReference>
<dbReference type="AlphaFoldDB" id="D7FGB5"/>
<dbReference type="HOGENOM" id="CLU_018534_3_1_7"/>
<feature type="compositionally biased region" description="Basic and acidic residues" evidence="7">
    <location>
        <begin position="536"/>
        <end position="547"/>
    </location>
</feature>
<dbReference type="PANTHER" id="PTHR30443:SF2">
    <property type="entry name" value="PHOSPHOETHANOLAMINE TRANSFERASE EPTC"/>
    <property type="match status" value="1"/>
</dbReference>
<dbReference type="RefSeq" id="WP_013195965.1">
    <property type="nucleotide sequence ID" value="NC_014256.1"/>
</dbReference>
<dbReference type="Proteomes" id="UP000007091">
    <property type="component" value="Chromosome"/>
</dbReference>
<comment type="subcellular location">
    <subcellularLocation>
        <location evidence="1">Cell membrane</location>
        <topology evidence="1">Multi-pass membrane protein</topology>
    </subcellularLocation>
</comment>
<dbReference type="SUPFAM" id="SSF53649">
    <property type="entry name" value="Alkaline phosphatase-like"/>
    <property type="match status" value="1"/>
</dbReference>
<dbReference type="KEGG" id="hpl:HPB8_1665"/>
<sequence length="555" mass="64635">MILDSKFFVFILFNVLSACFLSSVSAGFIFKAFLYSFIWLFIIYYAISFIKNRFVTESLKSFILVLGIVFSLIDIFGSYYFHLPLSNDLGNILFTTHYKESLEFLHAYVYPHRYFVIGLILIAIGSLKLFSFVPNKPIPLKMASILSVLFLIVEAPHTIATIKKYKEREDLLNADGTMEYIALAKGAYYFGRNISSLRESNNSNQALEKASYSKDYLLKNTGSVENVVLVFGESLNRNFMGVYGYQAPTTPYLNALKEKGSLLVFDNVISPAFYTDKSFTMLLTYANRDNLNQKAWYQYKNLAHILKLSDYKSVWITSQGYGLMWGNSYYQVAKHFDTYIENDKPYDENLAALFKRYYDNERERERSKKRKNFVVFHLIGNHFEYKSRFPKEFSRFNLNNTSYFSKNKSLKVKNNADKQVVTDYINSVYYNDYVLHSLIELFKDKDSLVIYLSDHGDDMFESSAFNAHECSNASMEIPFLIYMSDAFKQKHPQMVKSFEEALHKPFMSDDLLHTLLPLAGIITKDYEKTRDLLNEDYNDKRPRKPCDNKVYPMSK</sequence>
<gene>
    <name evidence="10" type="ordered locus">HPB8_1665</name>
</gene>
<name>D7FGB5_HELP3</name>
<dbReference type="InterPro" id="IPR017850">
    <property type="entry name" value="Alkaline_phosphatase_core_sf"/>
</dbReference>
<evidence type="ECO:0000256" key="3">
    <source>
        <dbReference type="ARBA" id="ARBA00022679"/>
    </source>
</evidence>
<dbReference type="CDD" id="cd16017">
    <property type="entry name" value="LptA"/>
    <property type="match status" value="1"/>
</dbReference>
<evidence type="ECO:0000256" key="6">
    <source>
        <dbReference type="ARBA" id="ARBA00023136"/>
    </source>
</evidence>
<evidence type="ECO:0000256" key="5">
    <source>
        <dbReference type="ARBA" id="ARBA00022989"/>
    </source>
</evidence>
<protein>
    <recommendedName>
        <fullName evidence="9">Sulfatase N-terminal domain-containing protein</fullName>
    </recommendedName>
</protein>
<evidence type="ECO:0000313" key="11">
    <source>
        <dbReference type="Proteomes" id="UP000007091"/>
    </source>
</evidence>
<dbReference type="GO" id="GO:0009244">
    <property type="term" value="P:lipopolysaccharide core region biosynthetic process"/>
    <property type="evidence" value="ECO:0007669"/>
    <property type="project" value="TreeGrafter"/>
</dbReference>
<keyword evidence="4 8" id="KW-0812">Transmembrane</keyword>
<feature type="transmembrane region" description="Helical" evidence="8">
    <location>
        <begin position="62"/>
        <end position="81"/>
    </location>
</feature>
<reference evidence="10 11" key="1">
    <citation type="journal article" date="2010" name="BMC Genomics">
        <title>Sequencing, annotation, and comparative genome analysis of the gerbil-adapted Helicobacter pylori strain B8.</title>
        <authorList>
            <person name="Farnbacher M."/>
            <person name="Jahns T."/>
            <person name="Willrodt D."/>
            <person name="Daniel R."/>
            <person name="Haas R."/>
            <person name="Goesmann A."/>
            <person name="Kurtz S."/>
            <person name="Rieder G."/>
        </authorList>
    </citation>
    <scope>NUCLEOTIDE SEQUENCE [LARGE SCALE GENOMIC DNA]</scope>
    <source>
        <strain evidence="10 11">B8</strain>
    </source>
</reference>
<dbReference type="GO" id="GO:0016776">
    <property type="term" value="F:phosphotransferase activity, phosphate group as acceptor"/>
    <property type="evidence" value="ECO:0007669"/>
    <property type="project" value="TreeGrafter"/>
</dbReference>
<feature type="transmembrane region" description="Helical" evidence="8">
    <location>
        <begin position="140"/>
        <end position="159"/>
    </location>
</feature>
<dbReference type="EMBL" id="FN598874">
    <property type="protein sequence ID" value="CBI67222.1"/>
    <property type="molecule type" value="Genomic_DNA"/>
</dbReference>
<evidence type="ECO:0000259" key="9">
    <source>
        <dbReference type="Pfam" id="PF00884"/>
    </source>
</evidence>
<dbReference type="Gene3D" id="3.40.720.10">
    <property type="entry name" value="Alkaline Phosphatase, subunit A"/>
    <property type="match status" value="1"/>
</dbReference>
<feature type="transmembrane region" description="Helical" evidence="8">
    <location>
        <begin position="32"/>
        <end position="50"/>
    </location>
</feature>
<dbReference type="InterPro" id="IPR040423">
    <property type="entry name" value="PEA_transferase"/>
</dbReference>
<evidence type="ECO:0000256" key="1">
    <source>
        <dbReference type="ARBA" id="ARBA00004651"/>
    </source>
</evidence>
<feature type="transmembrane region" description="Helical" evidence="8">
    <location>
        <begin position="7"/>
        <end position="26"/>
    </location>
</feature>
<keyword evidence="3" id="KW-0808">Transferase</keyword>
<dbReference type="PROSITE" id="PS51257">
    <property type="entry name" value="PROKAR_LIPOPROTEIN"/>
    <property type="match status" value="1"/>
</dbReference>
<evidence type="ECO:0000313" key="10">
    <source>
        <dbReference type="EMBL" id="CBI67222.1"/>
    </source>
</evidence>
<evidence type="ECO:0000256" key="7">
    <source>
        <dbReference type="SAM" id="MobiDB-lite"/>
    </source>
</evidence>
<feature type="domain" description="Sulfatase N-terminal" evidence="9">
    <location>
        <begin position="226"/>
        <end position="521"/>
    </location>
</feature>